<evidence type="ECO:0000313" key="2">
    <source>
        <dbReference type="EMBL" id="MFG6485080.1"/>
    </source>
</evidence>
<evidence type="ECO:0000259" key="1">
    <source>
        <dbReference type="Pfam" id="PF14317"/>
    </source>
</evidence>
<gene>
    <name evidence="2" type="ORF">ACG04R_00275</name>
</gene>
<protein>
    <submittedName>
        <fullName evidence="2">YcxB family protein</fullName>
    </submittedName>
</protein>
<dbReference type="RefSeq" id="WP_394405429.1">
    <property type="nucleotide sequence ID" value="NZ_JBIGIC010000001.1"/>
</dbReference>
<dbReference type="Pfam" id="PF14317">
    <property type="entry name" value="YcxB"/>
    <property type="match status" value="1"/>
</dbReference>
<dbReference type="InterPro" id="IPR025588">
    <property type="entry name" value="YcxB-like_C"/>
</dbReference>
<dbReference type="Proteomes" id="UP001606134">
    <property type="component" value="Unassembled WGS sequence"/>
</dbReference>
<dbReference type="EMBL" id="JBIGIC010000001">
    <property type="protein sequence ID" value="MFG6485080.1"/>
    <property type="molecule type" value="Genomic_DNA"/>
</dbReference>
<name>A0ABW7H5F9_9BURK</name>
<proteinExistence type="predicted"/>
<feature type="domain" description="YcxB-like C-terminal" evidence="1">
    <location>
        <begin position="101"/>
        <end position="158"/>
    </location>
</feature>
<reference evidence="2 3" key="1">
    <citation type="submission" date="2024-08" db="EMBL/GenBank/DDBJ databases">
        <authorList>
            <person name="Lu H."/>
        </authorList>
    </citation>
    <scope>NUCLEOTIDE SEQUENCE [LARGE SCALE GENOMIC DNA]</scope>
    <source>
        <strain evidence="2 3">BYS78W</strain>
    </source>
</reference>
<keyword evidence="3" id="KW-1185">Reference proteome</keyword>
<comment type="caution">
    <text evidence="2">The sequence shown here is derived from an EMBL/GenBank/DDBJ whole genome shotgun (WGS) entry which is preliminary data.</text>
</comment>
<evidence type="ECO:0000313" key="3">
    <source>
        <dbReference type="Proteomes" id="UP001606134"/>
    </source>
</evidence>
<organism evidence="2 3">
    <name type="scientific">Pelomonas candidula</name>
    <dbReference type="NCBI Taxonomy" id="3299025"/>
    <lineage>
        <taxon>Bacteria</taxon>
        <taxon>Pseudomonadati</taxon>
        <taxon>Pseudomonadota</taxon>
        <taxon>Betaproteobacteria</taxon>
        <taxon>Burkholderiales</taxon>
        <taxon>Sphaerotilaceae</taxon>
        <taxon>Roseateles</taxon>
    </lineage>
</organism>
<accession>A0ABW7H5F9</accession>
<sequence>MDSRPVAELTVRTEQRDSIASTSLREVRHPRPPDAAIRFTVSYGLREYLSIVADFIPIALRERGKPCERIGFGTRLMLAVLVPPVFLFKKLAIGDCRFSVDEHGLTRHSRRQPLALPWGDVLAVYPLSRGYLVRKASGAMPLPYRCFSDEERQRFERWAASIVPRP</sequence>